<accession>A0A6N9PX01</accession>
<keyword evidence="3" id="KW-0378">Hydrolase</keyword>
<dbReference type="AlphaFoldDB" id="A0A6N9PX01"/>
<comment type="subcellular location">
    <subcellularLocation>
        <location evidence="1">Membrane</location>
    </subcellularLocation>
</comment>
<keyword evidence="5" id="KW-0472">Membrane</keyword>
<evidence type="ECO:0000256" key="2">
    <source>
        <dbReference type="ARBA" id="ARBA00022741"/>
    </source>
</evidence>
<dbReference type="Gene3D" id="3.40.50.300">
    <property type="entry name" value="P-loop containing nucleotide triphosphate hydrolases"/>
    <property type="match status" value="2"/>
</dbReference>
<comment type="caution">
    <text evidence="8">The sequence shown here is derived from an EMBL/GenBank/DDBJ whole genome shotgun (WGS) entry which is preliminary data.</text>
</comment>
<dbReference type="PANTHER" id="PTHR10465">
    <property type="entry name" value="TRANSMEMBRANE GTPASE FZO1"/>
    <property type="match status" value="1"/>
</dbReference>
<keyword evidence="2" id="KW-0547">Nucleotide-binding</keyword>
<dbReference type="Proteomes" id="UP000448943">
    <property type="component" value="Unassembled WGS sequence"/>
</dbReference>
<evidence type="ECO:0000256" key="4">
    <source>
        <dbReference type="ARBA" id="ARBA00023134"/>
    </source>
</evidence>
<sequence length="1221" mass="142054">MKTVEKTIYKYVENIQKLRSMMKPSVEQESANKLLHLVQKLEAKDLYLTFCGHFSAGKSSLINKLSGHEILPSSPIPTSANLVAISNGDPKVKIKYRNEQKTKQSFQNIQLDQLQEFSKNGTEIESVEIQYPIPMLEDHVYLLDTPGIDSTDKAHLLSTESALHLADIVFYVMDYNHVQSEINFAFAKRLQEQGKKFVFIVNQIDKHQHQELSFSDFKQSVNQAFSDWDIHPEASFFISVKHDDFPLNEFEQLKWYLNRLTEIRDDLIISNVEKSMQFLLKEHIKEYKEQNQFKRQQLSEDENVNSDILLEKLSSLTNQRKEIEQSSNTYLERLKRELNDILQNANIIPAGTRDLAHDYLQSLQPGFKLGFFSTRGKIQAEQERRLHHFFEDFSEKVQAHITWHVKDLLRKYLNMNGSNDQTKLKVMEKIEAMDIKISPDWLVKQVNTGAAFSNEYTLNYSKHISQEMKTIYRKKTMEVVHHLVDIAKQTYHKKLKQVKHEMNQIEHELVNYKRLQEINKEEVDYEQQLFSLFHWVKQDICLPNLKDYTSTFSSNVTKKIDKVLEKKILESNEIVLSSSSNQKNLISNFSKKDYKEKIKNTVKKINTTYEVINDFPAMNSLSKSLLEKSDRLNNRKFTISLFGAFSAGKSSFANALLGERLLPVSPNPTTATVIKIMPPDHDWLHGFAKVKLKSLEAFKDEVEYAVDQLGLQKMTLDQSFQQILKLKASLIHPKAKPHYVFLKAAAHGWNEMQSNLGLEMKVDLEIFQSYAADENKSCYVEHIELYYACPFTNSGMILVDTPGADSINARHTGVAFDYIKNADVILFVTYYNHAFSRADREFLLQLGRVKDQFELDKMFFILNAADLASSDQELKDVTEHMILNLAQHEIRNPRIYPVSSLNALEGKQSGDEQIMVHSGIETFELDFIKFTNEELTEMIIQAANSEINRAKNILEQWRNNALEEAEIKQKKVKQLGDSFIELNDWLHHFELSESEVNLLIKEIKELLYYVKQRVTYRFGELYNLSFHPSDFQLTRKMDVKQALASAWNELNRLLSMNCSQEVLATTLRIENTMNHQLKEINKQILQQVVSKLSQYETEPLSFQNFKAPSIKESLNHAEIDFTWLMKQFKNPKAFFEEQGKDRLKLELEKKMNPVVESYIGEHEDLLIQQVIEEMKNWIKHLVKKHTTDVQEHVEGLTSALEMKLNVEEIEMKISMLNKPDT</sequence>
<evidence type="ECO:0000313" key="8">
    <source>
        <dbReference type="EMBL" id="NBI28039.1"/>
    </source>
</evidence>
<protein>
    <submittedName>
        <fullName evidence="8">GTP-binding protein</fullName>
    </submittedName>
</protein>
<feature type="domain" description="Dynamin N-terminal" evidence="7">
    <location>
        <begin position="639"/>
        <end position="864"/>
    </location>
</feature>
<organism evidence="8 9">
    <name type="scientific">Chengkuizengella marina</name>
    <dbReference type="NCBI Taxonomy" id="2507566"/>
    <lineage>
        <taxon>Bacteria</taxon>
        <taxon>Bacillati</taxon>
        <taxon>Bacillota</taxon>
        <taxon>Bacilli</taxon>
        <taxon>Bacillales</taxon>
        <taxon>Paenibacillaceae</taxon>
        <taxon>Chengkuizengella</taxon>
    </lineage>
</organism>
<evidence type="ECO:0000256" key="6">
    <source>
        <dbReference type="SAM" id="Coils"/>
    </source>
</evidence>
<dbReference type="Pfam" id="PF00350">
    <property type="entry name" value="Dynamin_N"/>
    <property type="match status" value="2"/>
</dbReference>
<dbReference type="InterPro" id="IPR005225">
    <property type="entry name" value="Small_GTP-bd"/>
</dbReference>
<dbReference type="NCBIfam" id="TIGR00231">
    <property type="entry name" value="small_GTP"/>
    <property type="match status" value="1"/>
</dbReference>
<dbReference type="GO" id="GO:0005525">
    <property type="term" value="F:GTP binding"/>
    <property type="evidence" value="ECO:0007669"/>
    <property type="project" value="UniProtKB-KW"/>
</dbReference>
<dbReference type="OrthoDB" id="5477114at2"/>
<dbReference type="RefSeq" id="WP_160644604.1">
    <property type="nucleotide sequence ID" value="NZ_SIJB01000008.1"/>
</dbReference>
<gene>
    <name evidence="8" type="ORF">ERL59_03570</name>
</gene>
<dbReference type="InterPro" id="IPR027094">
    <property type="entry name" value="Mitofusin_fam"/>
</dbReference>
<dbReference type="GO" id="GO:0016020">
    <property type="term" value="C:membrane"/>
    <property type="evidence" value="ECO:0007669"/>
    <property type="project" value="UniProtKB-SubCell"/>
</dbReference>
<keyword evidence="9" id="KW-1185">Reference proteome</keyword>
<evidence type="ECO:0000313" key="9">
    <source>
        <dbReference type="Proteomes" id="UP000448943"/>
    </source>
</evidence>
<dbReference type="InterPro" id="IPR027417">
    <property type="entry name" value="P-loop_NTPase"/>
</dbReference>
<evidence type="ECO:0000256" key="5">
    <source>
        <dbReference type="ARBA" id="ARBA00023136"/>
    </source>
</evidence>
<dbReference type="SUPFAM" id="SSF52540">
    <property type="entry name" value="P-loop containing nucleoside triphosphate hydrolases"/>
    <property type="match status" value="2"/>
</dbReference>
<evidence type="ECO:0000256" key="1">
    <source>
        <dbReference type="ARBA" id="ARBA00004370"/>
    </source>
</evidence>
<dbReference type="GO" id="GO:0003924">
    <property type="term" value="F:GTPase activity"/>
    <property type="evidence" value="ECO:0007669"/>
    <property type="project" value="InterPro"/>
</dbReference>
<keyword evidence="4" id="KW-0342">GTP-binding</keyword>
<feature type="domain" description="Dynamin N-terminal" evidence="7">
    <location>
        <begin position="49"/>
        <end position="203"/>
    </location>
</feature>
<dbReference type="PANTHER" id="PTHR10465:SF0">
    <property type="entry name" value="SARCALUMENIN"/>
    <property type="match status" value="1"/>
</dbReference>
<feature type="coiled-coil region" evidence="6">
    <location>
        <begin position="488"/>
        <end position="515"/>
    </location>
</feature>
<reference evidence="8 9" key="1">
    <citation type="submission" date="2019-01" db="EMBL/GenBank/DDBJ databases">
        <title>Chengkuizengella sp. nov., isolated from deep-sea sediment of East Pacific Ocean.</title>
        <authorList>
            <person name="Yang J."/>
            <person name="Lai Q."/>
            <person name="Shao Z."/>
        </authorList>
    </citation>
    <scope>NUCLEOTIDE SEQUENCE [LARGE SCALE GENOMIC DNA]</scope>
    <source>
        <strain evidence="8 9">YPA3-1-1</strain>
    </source>
</reference>
<name>A0A6N9PX01_9BACL</name>
<dbReference type="CDD" id="cd09912">
    <property type="entry name" value="DLP_2"/>
    <property type="match status" value="2"/>
</dbReference>
<proteinExistence type="predicted"/>
<keyword evidence="6" id="KW-0175">Coiled coil</keyword>
<dbReference type="EMBL" id="SIJB01000008">
    <property type="protein sequence ID" value="NBI28039.1"/>
    <property type="molecule type" value="Genomic_DNA"/>
</dbReference>
<evidence type="ECO:0000256" key="3">
    <source>
        <dbReference type="ARBA" id="ARBA00022801"/>
    </source>
</evidence>
<evidence type="ECO:0000259" key="7">
    <source>
        <dbReference type="Pfam" id="PF00350"/>
    </source>
</evidence>
<feature type="coiled-coil region" evidence="6">
    <location>
        <begin position="284"/>
        <end position="326"/>
    </location>
</feature>
<dbReference type="InterPro" id="IPR045063">
    <property type="entry name" value="Dynamin_N"/>
</dbReference>